<evidence type="ECO:0000256" key="3">
    <source>
        <dbReference type="ARBA" id="ARBA00023237"/>
    </source>
</evidence>
<dbReference type="PANTHER" id="PTHR30329">
    <property type="entry name" value="STATOR ELEMENT OF FLAGELLAR MOTOR COMPLEX"/>
    <property type="match status" value="1"/>
</dbReference>
<evidence type="ECO:0000256" key="4">
    <source>
        <dbReference type="PROSITE-ProRule" id="PRU00473"/>
    </source>
</evidence>
<evidence type="ECO:0000256" key="2">
    <source>
        <dbReference type="ARBA" id="ARBA00023136"/>
    </source>
</evidence>
<protein>
    <submittedName>
        <fullName evidence="7">Outer membrane protein OmpA-like peptidoglycan-associated protein</fullName>
    </submittedName>
</protein>
<dbReference type="RefSeq" id="WP_230367825.1">
    <property type="nucleotide sequence ID" value="NZ_JAJALK010000016.1"/>
</dbReference>
<sequence>MSASIRRPARILTLTLFAAAVSAATAACADPAYKASDIVKHFAPAKRADLGETRALCIGTESECAKQVQDRSKPVEGFDLRVNFDYNSTNLTASARSNLDEFARALSDPALDRAQFVVEGHTDGTGSDAFNLDLSMRRARSVVDFLTAHGIPAARLEAKGYGKLKPLVQDSFSSQNRRVETRLRAD</sequence>
<keyword evidence="5" id="KW-0732">Signal</keyword>
<dbReference type="EMBL" id="JAUSWL010000015">
    <property type="protein sequence ID" value="MDQ0546555.1"/>
    <property type="molecule type" value="Genomic_DNA"/>
</dbReference>
<keyword evidence="2 4" id="KW-0472">Membrane</keyword>
<comment type="caution">
    <text evidence="7">The sequence shown here is derived from an EMBL/GenBank/DDBJ whole genome shotgun (WGS) entry which is preliminary data.</text>
</comment>
<dbReference type="PROSITE" id="PS51257">
    <property type="entry name" value="PROKAR_LIPOPROTEIN"/>
    <property type="match status" value="1"/>
</dbReference>
<evidence type="ECO:0000256" key="1">
    <source>
        <dbReference type="ARBA" id="ARBA00004442"/>
    </source>
</evidence>
<organism evidence="7 8">
    <name type="scientific">Methylobacterium brachiatum</name>
    <dbReference type="NCBI Taxonomy" id="269660"/>
    <lineage>
        <taxon>Bacteria</taxon>
        <taxon>Pseudomonadati</taxon>
        <taxon>Pseudomonadota</taxon>
        <taxon>Alphaproteobacteria</taxon>
        <taxon>Hyphomicrobiales</taxon>
        <taxon>Methylobacteriaceae</taxon>
        <taxon>Methylobacterium</taxon>
    </lineage>
</organism>
<dbReference type="GO" id="GO:0009279">
    <property type="term" value="C:cell outer membrane"/>
    <property type="evidence" value="ECO:0007669"/>
    <property type="project" value="UniProtKB-SubCell"/>
</dbReference>
<reference evidence="7" key="1">
    <citation type="submission" date="2023-07" db="EMBL/GenBank/DDBJ databases">
        <title>Genomic Encyclopedia of Type Strains, Phase IV (KMG-IV): sequencing the most valuable type-strain genomes for metagenomic binning, comparative biology and taxonomic classification.</title>
        <authorList>
            <person name="Goeker M."/>
        </authorList>
    </citation>
    <scope>NUCLEOTIDE SEQUENCE</scope>
    <source>
        <strain evidence="7">DSM 19569</strain>
    </source>
</reference>
<comment type="subcellular location">
    <subcellularLocation>
        <location evidence="1">Cell outer membrane</location>
    </subcellularLocation>
</comment>
<evidence type="ECO:0000313" key="7">
    <source>
        <dbReference type="EMBL" id="MDQ0546555.1"/>
    </source>
</evidence>
<feature type="chain" id="PRO_5042590732" evidence="5">
    <location>
        <begin position="30"/>
        <end position="186"/>
    </location>
</feature>
<evidence type="ECO:0000313" key="8">
    <source>
        <dbReference type="Proteomes" id="UP001223420"/>
    </source>
</evidence>
<evidence type="ECO:0000259" key="6">
    <source>
        <dbReference type="PROSITE" id="PS51123"/>
    </source>
</evidence>
<dbReference type="Gene3D" id="3.30.1330.60">
    <property type="entry name" value="OmpA-like domain"/>
    <property type="match status" value="1"/>
</dbReference>
<dbReference type="InterPro" id="IPR036737">
    <property type="entry name" value="OmpA-like_sf"/>
</dbReference>
<dbReference type="InterPro" id="IPR006665">
    <property type="entry name" value="OmpA-like"/>
</dbReference>
<dbReference type="Proteomes" id="UP001223420">
    <property type="component" value="Unassembled WGS sequence"/>
</dbReference>
<evidence type="ECO:0000256" key="5">
    <source>
        <dbReference type="SAM" id="SignalP"/>
    </source>
</evidence>
<accession>A0AAJ1WZR8</accession>
<feature type="domain" description="OmpA-like" evidence="6">
    <location>
        <begin position="71"/>
        <end position="186"/>
    </location>
</feature>
<dbReference type="PRINTS" id="PR01021">
    <property type="entry name" value="OMPADOMAIN"/>
</dbReference>
<dbReference type="CDD" id="cd07185">
    <property type="entry name" value="OmpA_C-like"/>
    <property type="match status" value="1"/>
</dbReference>
<dbReference type="PANTHER" id="PTHR30329:SF21">
    <property type="entry name" value="LIPOPROTEIN YIAD-RELATED"/>
    <property type="match status" value="1"/>
</dbReference>
<keyword evidence="3" id="KW-0998">Cell outer membrane</keyword>
<gene>
    <name evidence="7" type="ORF">QO001_005507</name>
</gene>
<dbReference type="AlphaFoldDB" id="A0AAJ1WZR8"/>
<dbReference type="PROSITE" id="PS51123">
    <property type="entry name" value="OMPA_2"/>
    <property type="match status" value="1"/>
</dbReference>
<dbReference type="SUPFAM" id="SSF103088">
    <property type="entry name" value="OmpA-like"/>
    <property type="match status" value="1"/>
</dbReference>
<feature type="signal peptide" evidence="5">
    <location>
        <begin position="1"/>
        <end position="29"/>
    </location>
</feature>
<dbReference type="InterPro" id="IPR006664">
    <property type="entry name" value="OMP_bac"/>
</dbReference>
<name>A0AAJ1WZR8_9HYPH</name>
<dbReference type="InterPro" id="IPR050330">
    <property type="entry name" value="Bact_OuterMem_StrucFunc"/>
</dbReference>
<dbReference type="Pfam" id="PF00691">
    <property type="entry name" value="OmpA"/>
    <property type="match status" value="1"/>
</dbReference>
<proteinExistence type="predicted"/>